<accession>A0ABP1DWQ4</accession>
<dbReference type="InterPro" id="IPR001810">
    <property type="entry name" value="F-box_dom"/>
</dbReference>
<reference evidence="3" key="1">
    <citation type="submission" date="2024-04" db="EMBL/GenBank/DDBJ databases">
        <authorList>
            <person name="Shaw F."/>
            <person name="Minotto A."/>
        </authorList>
    </citation>
    <scope>NUCLEOTIDE SEQUENCE [LARGE SCALE GENOMIC DNA]</scope>
</reference>
<protein>
    <recommendedName>
        <fullName evidence="1">F-box domain-containing protein</fullName>
    </recommendedName>
</protein>
<dbReference type="EMBL" id="OZ037950">
    <property type="protein sequence ID" value="CAL1712180.1"/>
    <property type="molecule type" value="Genomic_DNA"/>
</dbReference>
<dbReference type="Proteomes" id="UP001497453">
    <property type="component" value="Chromosome 7"/>
</dbReference>
<dbReference type="InterPro" id="IPR036047">
    <property type="entry name" value="F-box-like_dom_sf"/>
</dbReference>
<evidence type="ECO:0000313" key="2">
    <source>
        <dbReference type="EMBL" id="CAL1712180.1"/>
    </source>
</evidence>
<proteinExistence type="predicted"/>
<organism evidence="2 3">
    <name type="scientific">Somion occarium</name>
    <dbReference type="NCBI Taxonomy" id="3059160"/>
    <lineage>
        <taxon>Eukaryota</taxon>
        <taxon>Fungi</taxon>
        <taxon>Dikarya</taxon>
        <taxon>Basidiomycota</taxon>
        <taxon>Agaricomycotina</taxon>
        <taxon>Agaricomycetes</taxon>
        <taxon>Polyporales</taxon>
        <taxon>Cerrenaceae</taxon>
        <taxon>Somion</taxon>
    </lineage>
</organism>
<dbReference type="Pfam" id="PF12937">
    <property type="entry name" value="F-box-like"/>
    <property type="match status" value="1"/>
</dbReference>
<sequence length="441" mass="50902">MAVIQDLPLELIQQLLLELDPLDVANVSQTCTTYAALVYDPHGISFWRELYLRQPFDDPRTCYTELGDPVGPPIDWKTRLKRIIRARTVVNDPSKCRIDERRQVYQTLLDMVREIPPTNSDAEQSLNAAYVVSLLDGREFLDLESCWTEPLDREERQIRARIHTYFGLTAKDLQQPRRTEARGQVYAMRNYKPLNFYGPFLKDGSARVDWEMMSHIHLVMSIHVVPPIIYDGFRYIIYPMCLPYCQSEIPRGIDLDKEVDWAGITGTWKCSFCFIDHRELLVFNNYNVRACKNLLNMCRLFVQLSDQIRLDTSLFDDPNFIEIFRTINVKFHVKDSEPDPNHPTRPKLHFDGEIEGHAHMFGWVAITPDDNLRWHFESGEPGNPVWSSEGVQVGGVRSLYGVLGVWTSVEHDINDPVGPFWLRKVLEPGDSGAAFEASANR</sequence>
<evidence type="ECO:0000259" key="1">
    <source>
        <dbReference type="PROSITE" id="PS50181"/>
    </source>
</evidence>
<keyword evidence="3" id="KW-1185">Reference proteome</keyword>
<dbReference type="SUPFAM" id="SSF81383">
    <property type="entry name" value="F-box domain"/>
    <property type="match status" value="1"/>
</dbReference>
<feature type="domain" description="F-box" evidence="1">
    <location>
        <begin position="1"/>
        <end position="50"/>
    </location>
</feature>
<gene>
    <name evidence="2" type="ORF">GFSPODELE1_LOCUS8709</name>
</gene>
<name>A0ABP1DWQ4_9APHY</name>
<dbReference type="Gene3D" id="1.20.1280.50">
    <property type="match status" value="1"/>
</dbReference>
<dbReference type="PROSITE" id="PS50181">
    <property type="entry name" value="FBOX"/>
    <property type="match status" value="1"/>
</dbReference>
<evidence type="ECO:0000313" key="3">
    <source>
        <dbReference type="Proteomes" id="UP001497453"/>
    </source>
</evidence>